<dbReference type="PANTHER" id="PTHR42648">
    <property type="entry name" value="TRANSPOSASE, PUTATIVE-RELATED"/>
    <property type="match status" value="1"/>
</dbReference>
<name>A0A6L2MVI2_TANCI</name>
<feature type="region of interest" description="Disordered" evidence="3">
    <location>
        <begin position="428"/>
        <end position="459"/>
    </location>
</feature>
<sequence>MSLDDLYSNFKIAKQEIRGTTSLKISNMDFMSSSSPNSTKEVPTIFGASTASPQVSTANLSDAIVYAFLANQPNGSQLMHEDLEQIHKDDLKEIDLKWKLALLSIRDMSKKILGYVSYNVVPPPHTGRLGANTIKVEGCECFVPSHDFKLADESHVLLKVPRKNNMYSVDKKNIVPKKNLTCLVAKATNDESMLWHRGLGYINFKNINKLVKDNLVRGLPSKRFENNQTCVACLKGKQHKVSFNFKIQNSISQPLFMLHMDLFGPTSVRSIMHKKYCLVITDDFSRFTSVFFLATKDETSRILKCFITEIENLVDNKVKIIRCDNGTQFKNRVMNEFCKEKCIKREYIVAITPQQKRNRVLVVKPHFKTPYDLFRGRTPALSFMRPFGCHVTILNTLDHLEKFDRKSDEGFFVGYSINSKAFRVYNTRTKKDNDGPDTESEIENQERPNGENNTKDINTIGPSINTANLNINTASPTVNVVRLTRIEAIRLFLAYASFMGFLVYQMDIKSAFLYGRIKEEVYVCQPPGFEDLDYPDKVYKVEKALYGLHQAPRAWYKTLAKYLLGNGFPKAKLIKPCSSRDKKIIFSLYKWLQVKQKSDGVFISQDKYVDEILRKFKYEDVKLSSTLMDKEKALLKNSDGDDVDVHLYRIPQSNVPSSAVDEAITKEMHDGLGRATTIASSLGAGQGSGNITKTRSKATPSDLSSPRSSLEGGPRCHFTIEDSLVQARLERLSNLSNEPPLGEVTHLENELTSTKAVYNKALITLTKRVKKLGKKLKHKRRAVIDSSSEEEVSLDHEDSPKQGRMIKEIDKDENVNMVKSSKKGEAHETAASPQIDDDETLAKTLLNIKRSATKDKGKAIMQESESSKKIKKKEMMQISLDEEIAQIFFEEEQAHILRDEEMLEEERKSLSIEERSRLLEKFIDKRKKMLARKKAEEKINKPPTQAQQRTYITNYLKSMGGYTLKQLKQYSFEELKMLFDNTMKSIGRFVPMKSEGQAADSKAGERSSKAGETKQEEKESSKKAGGRLKRKTSKAKEDKDKRQKKQDDPEKLTLMEADGSYKTYIFFSEMLNDFEKEDLIVLYRLFNEKYASIRPGFDDLMLCGDMKIMFEPNGDAKV</sequence>
<feature type="compositionally biased region" description="Polar residues" evidence="3">
    <location>
        <begin position="689"/>
        <end position="708"/>
    </location>
</feature>
<feature type="region of interest" description="Disordered" evidence="3">
    <location>
        <begin position="784"/>
        <end position="804"/>
    </location>
</feature>
<dbReference type="GO" id="GO:0016787">
    <property type="term" value="F:hydrolase activity"/>
    <property type="evidence" value="ECO:0007669"/>
    <property type="project" value="UniProtKB-KW"/>
</dbReference>
<dbReference type="AlphaFoldDB" id="A0A6L2MVI2"/>
<evidence type="ECO:0000256" key="1">
    <source>
        <dbReference type="ARBA" id="ARBA00022723"/>
    </source>
</evidence>
<dbReference type="SUPFAM" id="SSF53098">
    <property type="entry name" value="Ribonuclease H-like"/>
    <property type="match status" value="1"/>
</dbReference>
<dbReference type="EMBL" id="BKCJ010007469">
    <property type="protein sequence ID" value="GEU77419.1"/>
    <property type="molecule type" value="Genomic_DNA"/>
</dbReference>
<keyword evidence="1" id="KW-0479">Metal-binding</keyword>
<protein>
    <submittedName>
        <fullName evidence="5">Putative ribonuclease H-like domain-containing protein</fullName>
    </submittedName>
</protein>
<dbReference type="InterPro" id="IPR057670">
    <property type="entry name" value="SH3_retrovirus"/>
</dbReference>
<feature type="compositionally biased region" description="Basic and acidic residues" evidence="3">
    <location>
        <begin position="793"/>
        <end position="804"/>
    </location>
</feature>
<dbReference type="Pfam" id="PF13976">
    <property type="entry name" value="gag_pre-integrs"/>
    <property type="match status" value="1"/>
</dbReference>
<comment type="caution">
    <text evidence="5">The sequence shown here is derived from an EMBL/GenBank/DDBJ whole genome shotgun (WGS) entry which is preliminary data.</text>
</comment>
<evidence type="ECO:0000259" key="4">
    <source>
        <dbReference type="PROSITE" id="PS50994"/>
    </source>
</evidence>
<dbReference type="PANTHER" id="PTHR42648:SF32">
    <property type="entry name" value="RIBONUCLEASE H-LIKE DOMAIN, GAG-PRE-INTEGRASE DOMAIN PROTEIN-RELATED"/>
    <property type="match status" value="1"/>
</dbReference>
<dbReference type="InterPro" id="IPR039537">
    <property type="entry name" value="Retrotran_Ty1/copia-like"/>
</dbReference>
<dbReference type="InterPro" id="IPR012337">
    <property type="entry name" value="RNaseH-like_sf"/>
</dbReference>
<feature type="compositionally biased region" description="Polar residues" evidence="3">
    <location>
        <begin position="450"/>
        <end position="459"/>
    </location>
</feature>
<dbReference type="InterPro" id="IPR013103">
    <property type="entry name" value="RVT_2"/>
</dbReference>
<dbReference type="Pfam" id="PF07727">
    <property type="entry name" value="RVT_2"/>
    <property type="match status" value="1"/>
</dbReference>
<evidence type="ECO:0000256" key="2">
    <source>
        <dbReference type="ARBA" id="ARBA00022801"/>
    </source>
</evidence>
<keyword evidence="2" id="KW-0378">Hydrolase</keyword>
<reference evidence="5" key="1">
    <citation type="journal article" date="2019" name="Sci. Rep.">
        <title>Draft genome of Tanacetum cinerariifolium, the natural source of mosquito coil.</title>
        <authorList>
            <person name="Yamashiro T."/>
            <person name="Shiraishi A."/>
            <person name="Satake H."/>
            <person name="Nakayama K."/>
        </authorList>
    </citation>
    <scope>NUCLEOTIDE SEQUENCE</scope>
</reference>
<feature type="compositionally biased region" description="Basic and acidic residues" evidence="3">
    <location>
        <begin position="1034"/>
        <end position="1053"/>
    </location>
</feature>
<dbReference type="GO" id="GO:0003676">
    <property type="term" value="F:nucleic acid binding"/>
    <property type="evidence" value="ECO:0007669"/>
    <property type="project" value="InterPro"/>
</dbReference>
<feature type="domain" description="Integrase catalytic" evidence="4">
    <location>
        <begin position="250"/>
        <end position="356"/>
    </location>
</feature>
<dbReference type="Pfam" id="PF25597">
    <property type="entry name" value="SH3_retrovirus"/>
    <property type="match status" value="1"/>
</dbReference>
<dbReference type="Gene3D" id="3.30.420.10">
    <property type="entry name" value="Ribonuclease H-like superfamily/Ribonuclease H"/>
    <property type="match status" value="1"/>
</dbReference>
<feature type="compositionally biased region" description="Basic residues" evidence="3">
    <location>
        <begin position="1024"/>
        <end position="1033"/>
    </location>
</feature>
<dbReference type="InterPro" id="IPR001584">
    <property type="entry name" value="Integrase_cat-core"/>
</dbReference>
<evidence type="ECO:0000313" key="5">
    <source>
        <dbReference type="EMBL" id="GEU77419.1"/>
    </source>
</evidence>
<feature type="region of interest" description="Disordered" evidence="3">
    <location>
        <begin position="994"/>
        <end position="1053"/>
    </location>
</feature>
<organism evidence="5">
    <name type="scientific">Tanacetum cinerariifolium</name>
    <name type="common">Dalmatian daisy</name>
    <name type="synonym">Chrysanthemum cinerariifolium</name>
    <dbReference type="NCBI Taxonomy" id="118510"/>
    <lineage>
        <taxon>Eukaryota</taxon>
        <taxon>Viridiplantae</taxon>
        <taxon>Streptophyta</taxon>
        <taxon>Embryophyta</taxon>
        <taxon>Tracheophyta</taxon>
        <taxon>Spermatophyta</taxon>
        <taxon>Magnoliopsida</taxon>
        <taxon>eudicotyledons</taxon>
        <taxon>Gunneridae</taxon>
        <taxon>Pentapetalae</taxon>
        <taxon>asterids</taxon>
        <taxon>campanulids</taxon>
        <taxon>Asterales</taxon>
        <taxon>Asteraceae</taxon>
        <taxon>Asteroideae</taxon>
        <taxon>Anthemideae</taxon>
        <taxon>Anthemidinae</taxon>
        <taxon>Tanacetum</taxon>
    </lineage>
</organism>
<dbReference type="InterPro" id="IPR025724">
    <property type="entry name" value="GAG-pre-integrase_dom"/>
</dbReference>
<accession>A0A6L2MVI2</accession>
<feature type="compositionally biased region" description="Basic and acidic residues" evidence="3">
    <location>
        <begin position="1002"/>
        <end position="1022"/>
    </location>
</feature>
<gene>
    <name evidence="5" type="ORF">Tci_049397</name>
</gene>
<dbReference type="GO" id="GO:0046872">
    <property type="term" value="F:metal ion binding"/>
    <property type="evidence" value="ECO:0007669"/>
    <property type="project" value="UniProtKB-KW"/>
</dbReference>
<dbReference type="InterPro" id="IPR036397">
    <property type="entry name" value="RNaseH_sf"/>
</dbReference>
<dbReference type="Pfam" id="PF00665">
    <property type="entry name" value="rve"/>
    <property type="match status" value="1"/>
</dbReference>
<proteinExistence type="predicted"/>
<dbReference type="GO" id="GO:0015074">
    <property type="term" value="P:DNA integration"/>
    <property type="evidence" value="ECO:0007669"/>
    <property type="project" value="InterPro"/>
</dbReference>
<evidence type="ECO:0000256" key="3">
    <source>
        <dbReference type="SAM" id="MobiDB-lite"/>
    </source>
</evidence>
<dbReference type="PROSITE" id="PS50994">
    <property type="entry name" value="INTEGRASE"/>
    <property type="match status" value="1"/>
</dbReference>
<feature type="region of interest" description="Disordered" evidence="3">
    <location>
        <begin position="683"/>
        <end position="715"/>
    </location>
</feature>